<keyword evidence="5" id="KW-1185">Reference proteome</keyword>
<keyword evidence="2" id="KW-1133">Transmembrane helix</keyword>
<evidence type="ECO:0000313" key="4">
    <source>
        <dbReference type="EMBL" id="KAF6033268.1"/>
    </source>
</evidence>
<proteinExistence type="predicted"/>
<name>A0A7J7K6P2_BUGNE</name>
<gene>
    <name evidence="4" type="ORF">EB796_008423</name>
</gene>
<evidence type="ECO:0000256" key="2">
    <source>
        <dbReference type="SAM" id="Phobius"/>
    </source>
</evidence>
<evidence type="ECO:0000256" key="3">
    <source>
        <dbReference type="SAM" id="SignalP"/>
    </source>
</evidence>
<feature type="transmembrane region" description="Helical" evidence="2">
    <location>
        <begin position="147"/>
        <end position="169"/>
    </location>
</feature>
<feature type="compositionally biased region" description="Polar residues" evidence="1">
    <location>
        <begin position="21"/>
        <end position="31"/>
    </location>
</feature>
<evidence type="ECO:0000313" key="5">
    <source>
        <dbReference type="Proteomes" id="UP000593567"/>
    </source>
</evidence>
<protein>
    <submittedName>
        <fullName evidence="4">Uncharacterized protein</fullName>
    </submittedName>
</protein>
<feature type="signal peptide" evidence="3">
    <location>
        <begin position="1"/>
        <end position="19"/>
    </location>
</feature>
<evidence type="ECO:0000256" key="1">
    <source>
        <dbReference type="SAM" id="MobiDB-lite"/>
    </source>
</evidence>
<dbReference type="AlphaFoldDB" id="A0A7J7K6P2"/>
<keyword evidence="2" id="KW-0812">Transmembrane</keyword>
<accession>A0A7J7K6P2</accession>
<comment type="caution">
    <text evidence="4">The sequence shown here is derived from an EMBL/GenBank/DDBJ whole genome shotgun (WGS) entry which is preliminary data.</text>
</comment>
<organism evidence="4 5">
    <name type="scientific">Bugula neritina</name>
    <name type="common">Brown bryozoan</name>
    <name type="synonym">Sertularia neritina</name>
    <dbReference type="NCBI Taxonomy" id="10212"/>
    <lineage>
        <taxon>Eukaryota</taxon>
        <taxon>Metazoa</taxon>
        <taxon>Spiralia</taxon>
        <taxon>Lophotrochozoa</taxon>
        <taxon>Bryozoa</taxon>
        <taxon>Gymnolaemata</taxon>
        <taxon>Cheilostomatida</taxon>
        <taxon>Flustrina</taxon>
        <taxon>Buguloidea</taxon>
        <taxon>Bugulidae</taxon>
        <taxon>Bugula</taxon>
    </lineage>
</organism>
<feature type="region of interest" description="Disordered" evidence="1">
    <location>
        <begin position="21"/>
        <end position="46"/>
    </location>
</feature>
<keyword evidence="3" id="KW-0732">Signal</keyword>
<keyword evidence="2" id="KW-0472">Membrane</keyword>
<dbReference type="Proteomes" id="UP000593567">
    <property type="component" value="Unassembled WGS sequence"/>
</dbReference>
<dbReference type="EMBL" id="VXIV02001407">
    <property type="protein sequence ID" value="KAF6033268.1"/>
    <property type="molecule type" value="Genomic_DNA"/>
</dbReference>
<reference evidence="4" key="1">
    <citation type="submission" date="2020-06" db="EMBL/GenBank/DDBJ databases">
        <title>Draft genome of Bugula neritina, a colonial animal packing powerful symbionts and potential medicines.</title>
        <authorList>
            <person name="Rayko M."/>
        </authorList>
    </citation>
    <scope>NUCLEOTIDE SEQUENCE [LARGE SCALE GENOMIC DNA]</scope>
    <source>
        <strain evidence="4">Kwan_BN1</strain>
    </source>
</reference>
<sequence>MDIVIRLLLVLSFVGVGNTKSIPGTEGSSNNEESREVPSGNQYTGTRFAGKRHGVPRYSGLKTAIASGQRVRGVSRYEARFNSSPHYDDDPPVCYSEKPFQEDNNTEPLGYFVCPYSNSNTIYDRYCCGHSKFQYCCLFWDGIGRRAGVILGILIVSLFVVSVTGFILFKCCQSILYSR</sequence>
<feature type="chain" id="PRO_5029636158" evidence="3">
    <location>
        <begin position="20"/>
        <end position="179"/>
    </location>
</feature>